<keyword evidence="4" id="KW-1185">Reference proteome</keyword>
<accession>A0A1H7NGY1</accession>
<evidence type="ECO:0000256" key="2">
    <source>
        <dbReference type="SAM" id="SignalP"/>
    </source>
</evidence>
<dbReference type="PANTHER" id="PTHR35936">
    <property type="entry name" value="MEMBRANE-BOUND LYTIC MUREIN TRANSGLYCOSYLASE F"/>
    <property type="match status" value="1"/>
</dbReference>
<evidence type="ECO:0000313" key="4">
    <source>
        <dbReference type="Proteomes" id="UP000185766"/>
    </source>
</evidence>
<name>A0A1H7NGY1_9GAMM</name>
<gene>
    <name evidence="3" type="ORF">SAMN05216214_109149</name>
</gene>
<dbReference type="Gene3D" id="3.40.190.10">
    <property type="entry name" value="Periplasmic binding protein-like II"/>
    <property type="match status" value="2"/>
</dbReference>
<evidence type="ECO:0000313" key="3">
    <source>
        <dbReference type="EMBL" id="SEL22782.1"/>
    </source>
</evidence>
<evidence type="ECO:0000256" key="1">
    <source>
        <dbReference type="ARBA" id="ARBA00010333"/>
    </source>
</evidence>
<reference evidence="3 4" key="1">
    <citation type="submission" date="2016-10" db="EMBL/GenBank/DDBJ databases">
        <authorList>
            <person name="de Groot N.N."/>
        </authorList>
    </citation>
    <scope>NUCLEOTIDE SEQUENCE [LARGE SCALE GENOMIC DNA]</scope>
    <source>
        <strain evidence="3 4">JCM 19513</strain>
    </source>
</reference>
<organism evidence="3 4">
    <name type="scientific">Atopomonas hussainii</name>
    <dbReference type="NCBI Taxonomy" id="1429083"/>
    <lineage>
        <taxon>Bacteria</taxon>
        <taxon>Pseudomonadati</taxon>
        <taxon>Pseudomonadota</taxon>
        <taxon>Gammaproteobacteria</taxon>
        <taxon>Pseudomonadales</taxon>
        <taxon>Pseudomonadaceae</taxon>
        <taxon>Atopomonas</taxon>
    </lineage>
</organism>
<protein>
    <submittedName>
        <fullName evidence="3">Polar amino acid transport system substrate-binding protein</fullName>
    </submittedName>
</protein>
<feature type="signal peptide" evidence="2">
    <location>
        <begin position="1"/>
        <end position="22"/>
    </location>
</feature>
<sequence>MRRLSCLTTLALGLSLCASAYADTFQLNSLDWPPYTGAKLPEQGTSAKAVKEAFGKGGHKVSVKILPWQRAVDTAKSDPSIVGYFPEYYDASLDCVFSDPIGTGPLGFAQNSSKPISWQNLDDLKGLRIGVVAGYVNTAEFDERASKGQLNADATQSDEQNLIKLANGRLDLAVIDRNVMDYLLTNSPKLAALKDQLQFNATLLEDKTLHICFTNDASGKAAADAFKQAQGN</sequence>
<proteinExistence type="inferred from homology"/>
<dbReference type="RefSeq" id="WP_074868104.1">
    <property type="nucleotide sequence ID" value="NZ_FOAS01000009.1"/>
</dbReference>
<dbReference type="EMBL" id="FOAS01000009">
    <property type="protein sequence ID" value="SEL22782.1"/>
    <property type="molecule type" value="Genomic_DNA"/>
</dbReference>
<dbReference type="SUPFAM" id="SSF53850">
    <property type="entry name" value="Periplasmic binding protein-like II"/>
    <property type="match status" value="1"/>
</dbReference>
<dbReference type="Proteomes" id="UP000185766">
    <property type="component" value="Unassembled WGS sequence"/>
</dbReference>
<feature type="chain" id="PRO_5010289308" evidence="2">
    <location>
        <begin position="23"/>
        <end position="232"/>
    </location>
</feature>
<dbReference type="PANTHER" id="PTHR35936:SF25">
    <property type="entry name" value="ABC TRANSPORTER SUBSTRATE-BINDING PROTEIN"/>
    <property type="match status" value="1"/>
</dbReference>
<keyword evidence="2" id="KW-0732">Signal</keyword>
<dbReference type="AlphaFoldDB" id="A0A1H7NGY1"/>
<comment type="similarity">
    <text evidence="1">Belongs to the bacterial solute-binding protein 3 family.</text>
</comment>
<dbReference type="STRING" id="1429083.GCA_001885685_03098"/>